<evidence type="ECO:0000259" key="8">
    <source>
        <dbReference type="Pfam" id="PF04082"/>
    </source>
</evidence>
<evidence type="ECO:0000256" key="7">
    <source>
        <dbReference type="SAM" id="MobiDB-lite"/>
    </source>
</evidence>
<dbReference type="STRING" id="913774.A0A0C3DNG8"/>
<feature type="region of interest" description="Disordered" evidence="7">
    <location>
        <begin position="99"/>
        <end position="135"/>
    </location>
</feature>
<dbReference type="InParanoid" id="A0A0C3DNG8"/>
<feature type="compositionally biased region" description="Polar residues" evidence="7">
    <location>
        <begin position="112"/>
        <end position="128"/>
    </location>
</feature>
<keyword evidence="10" id="KW-1185">Reference proteome</keyword>
<evidence type="ECO:0000313" key="9">
    <source>
        <dbReference type="EMBL" id="KIN03578.1"/>
    </source>
</evidence>
<evidence type="ECO:0000256" key="1">
    <source>
        <dbReference type="ARBA" id="ARBA00004123"/>
    </source>
</evidence>
<evidence type="ECO:0000313" key="10">
    <source>
        <dbReference type="Proteomes" id="UP000054321"/>
    </source>
</evidence>
<keyword evidence="4" id="KW-0863">Zinc-finger</keyword>
<dbReference type="GO" id="GO:0008270">
    <property type="term" value="F:zinc ion binding"/>
    <property type="evidence" value="ECO:0007669"/>
    <property type="project" value="UniProtKB-KW"/>
</dbReference>
<keyword evidence="3" id="KW-0677">Repeat</keyword>
<proteinExistence type="predicted"/>
<dbReference type="GO" id="GO:0000978">
    <property type="term" value="F:RNA polymerase II cis-regulatory region sequence-specific DNA binding"/>
    <property type="evidence" value="ECO:0007669"/>
    <property type="project" value="InterPro"/>
</dbReference>
<dbReference type="GO" id="GO:0005634">
    <property type="term" value="C:nucleus"/>
    <property type="evidence" value="ECO:0007669"/>
    <property type="project" value="UniProtKB-SubCell"/>
</dbReference>
<evidence type="ECO:0000256" key="5">
    <source>
        <dbReference type="ARBA" id="ARBA00022833"/>
    </source>
</evidence>
<dbReference type="GO" id="GO:0006351">
    <property type="term" value="P:DNA-templated transcription"/>
    <property type="evidence" value="ECO:0007669"/>
    <property type="project" value="InterPro"/>
</dbReference>
<evidence type="ECO:0000256" key="2">
    <source>
        <dbReference type="ARBA" id="ARBA00022723"/>
    </source>
</evidence>
<sequence length="717" mass="80009">MDLKCGVDALTHDLHCSRDICRKYKYNYSKLLRFWHQPWIKRPVPTVADTLQKPTISSGTYDRTQRKSPSGVVSAADSIVVSTDTSIPPLLREKREKLAYGPRAAPSPQPYAGNSSDRSSALDNSNGRLVSRPTPRDSILSCTAALSSSDLHLDNPLEVVDSGFSIDLSYPPEILPLDMDVSPSQYVLLNDSHVDGIAEMPESEAWFDFLAEPTENFPPAAIAKRWFSQLDFERTDEGSLRMDTGYMTRSATEPNELFETNGTYQPNPSCCLGSQYSQEPLPSTEFLNLCIQRYFAYFNPAFPVLHAPTFQPSLENSMLLLSVCAVGSMFIGTAEAAQRGARVFERLNRAIHGSMARRAKIFGMENKPISLEGLEGPTLEAAWHAWARQEEIKRTALGLFVHDAEMSTLLHDEPMLRHRVKTIPLASCTDPFSARAVNKWAYLIKRDPNMASTPPRCSHMGGVTVTADAIWMLEERCSHSMFTAYMLLEGISASICEDRIMDQLDHAASQRYERDLMSWYSRYRRAMMERSDPLCLLVLWHAIWMSLLTDFRSLELAIGDEGSTAASSAVASLMPRWSLITDARRCLLHALLLQKRLESVPMGRAKAIHVPRCLFLAAVTWAGYLAYTNQDGHDTDDAMRGPLWPSAESLISWPEMQLLTSDVADCFESFGSQTGNLAFVKANTLCILVDLLRQLGHCGIAQKFIHVLTPLLHQAGG</sequence>
<accession>A0A0C3DNG8</accession>
<organism evidence="9 10">
    <name type="scientific">Oidiodendron maius (strain Zn)</name>
    <dbReference type="NCBI Taxonomy" id="913774"/>
    <lineage>
        <taxon>Eukaryota</taxon>
        <taxon>Fungi</taxon>
        <taxon>Dikarya</taxon>
        <taxon>Ascomycota</taxon>
        <taxon>Pezizomycotina</taxon>
        <taxon>Leotiomycetes</taxon>
        <taxon>Leotiomycetes incertae sedis</taxon>
        <taxon>Myxotrichaceae</taxon>
        <taxon>Oidiodendron</taxon>
    </lineage>
</organism>
<dbReference type="HOGENOM" id="CLU_385466_0_0_1"/>
<protein>
    <recommendedName>
        <fullName evidence="8">Xylanolytic transcriptional activator regulatory domain-containing protein</fullName>
    </recommendedName>
</protein>
<keyword evidence="5" id="KW-0862">Zinc</keyword>
<comment type="subcellular location">
    <subcellularLocation>
        <location evidence="1">Nucleus</location>
    </subcellularLocation>
</comment>
<feature type="region of interest" description="Disordered" evidence="7">
    <location>
        <begin position="55"/>
        <end position="74"/>
    </location>
</feature>
<dbReference type="Pfam" id="PF04082">
    <property type="entry name" value="Fungal_trans"/>
    <property type="match status" value="1"/>
</dbReference>
<evidence type="ECO:0000256" key="6">
    <source>
        <dbReference type="ARBA" id="ARBA00023242"/>
    </source>
</evidence>
<dbReference type="PANTHER" id="PTHR40626:SF11">
    <property type="entry name" value="ZINC FINGER PROTEIN YPR022C"/>
    <property type="match status" value="1"/>
</dbReference>
<dbReference type="InterPro" id="IPR007219">
    <property type="entry name" value="XnlR_reg_dom"/>
</dbReference>
<dbReference type="AlphaFoldDB" id="A0A0C3DNG8"/>
<reference evidence="10" key="2">
    <citation type="submission" date="2015-01" db="EMBL/GenBank/DDBJ databases">
        <title>Evolutionary Origins and Diversification of the Mycorrhizal Mutualists.</title>
        <authorList>
            <consortium name="DOE Joint Genome Institute"/>
            <consortium name="Mycorrhizal Genomics Consortium"/>
            <person name="Kohler A."/>
            <person name="Kuo A."/>
            <person name="Nagy L.G."/>
            <person name="Floudas D."/>
            <person name="Copeland A."/>
            <person name="Barry K.W."/>
            <person name="Cichocki N."/>
            <person name="Veneault-Fourrey C."/>
            <person name="LaButti K."/>
            <person name="Lindquist E.A."/>
            <person name="Lipzen A."/>
            <person name="Lundell T."/>
            <person name="Morin E."/>
            <person name="Murat C."/>
            <person name="Riley R."/>
            <person name="Ohm R."/>
            <person name="Sun H."/>
            <person name="Tunlid A."/>
            <person name="Henrissat B."/>
            <person name="Grigoriev I.V."/>
            <person name="Hibbett D.S."/>
            <person name="Martin F."/>
        </authorList>
    </citation>
    <scope>NUCLEOTIDE SEQUENCE [LARGE SCALE GENOMIC DNA]</scope>
    <source>
        <strain evidence="10">Zn</strain>
    </source>
</reference>
<dbReference type="CDD" id="cd12148">
    <property type="entry name" value="fungal_TF_MHR"/>
    <property type="match status" value="1"/>
</dbReference>
<dbReference type="EMBL" id="KN832873">
    <property type="protein sequence ID" value="KIN03578.1"/>
    <property type="molecule type" value="Genomic_DNA"/>
</dbReference>
<dbReference type="PANTHER" id="PTHR40626">
    <property type="entry name" value="MIP31509P"/>
    <property type="match status" value="1"/>
</dbReference>
<dbReference type="OrthoDB" id="10018191at2759"/>
<name>A0A0C3DNG8_OIDMZ</name>
<feature type="domain" description="Xylanolytic transcriptional activator regulatory" evidence="8">
    <location>
        <begin position="291"/>
        <end position="338"/>
    </location>
</feature>
<dbReference type="GO" id="GO:0000785">
    <property type="term" value="C:chromatin"/>
    <property type="evidence" value="ECO:0007669"/>
    <property type="project" value="TreeGrafter"/>
</dbReference>
<gene>
    <name evidence="9" type="ORF">OIDMADRAFT_143129</name>
</gene>
<evidence type="ECO:0000256" key="3">
    <source>
        <dbReference type="ARBA" id="ARBA00022737"/>
    </source>
</evidence>
<dbReference type="GO" id="GO:0000981">
    <property type="term" value="F:DNA-binding transcription factor activity, RNA polymerase II-specific"/>
    <property type="evidence" value="ECO:0007669"/>
    <property type="project" value="InterPro"/>
</dbReference>
<dbReference type="Proteomes" id="UP000054321">
    <property type="component" value="Unassembled WGS sequence"/>
</dbReference>
<evidence type="ECO:0000256" key="4">
    <source>
        <dbReference type="ARBA" id="ARBA00022771"/>
    </source>
</evidence>
<keyword evidence="6" id="KW-0539">Nucleus</keyword>
<dbReference type="InterPro" id="IPR051059">
    <property type="entry name" value="VerF-like"/>
</dbReference>
<reference evidence="9 10" key="1">
    <citation type="submission" date="2014-04" db="EMBL/GenBank/DDBJ databases">
        <authorList>
            <consortium name="DOE Joint Genome Institute"/>
            <person name="Kuo A."/>
            <person name="Martino E."/>
            <person name="Perotto S."/>
            <person name="Kohler A."/>
            <person name="Nagy L.G."/>
            <person name="Floudas D."/>
            <person name="Copeland A."/>
            <person name="Barry K.W."/>
            <person name="Cichocki N."/>
            <person name="Veneault-Fourrey C."/>
            <person name="LaButti K."/>
            <person name="Lindquist E.A."/>
            <person name="Lipzen A."/>
            <person name="Lundell T."/>
            <person name="Morin E."/>
            <person name="Murat C."/>
            <person name="Sun H."/>
            <person name="Tunlid A."/>
            <person name="Henrissat B."/>
            <person name="Grigoriev I.V."/>
            <person name="Hibbett D.S."/>
            <person name="Martin F."/>
            <person name="Nordberg H.P."/>
            <person name="Cantor M.N."/>
            <person name="Hua S.X."/>
        </authorList>
    </citation>
    <scope>NUCLEOTIDE SEQUENCE [LARGE SCALE GENOMIC DNA]</scope>
    <source>
        <strain evidence="9 10">Zn</strain>
    </source>
</reference>
<keyword evidence="2" id="KW-0479">Metal-binding</keyword>